<keyword evidence="3" id="KW-0411">Iron-sulfur</keyword>
<dbReference type="SUPFAM" id="SSF54862">
    <property type="entry name" value="4Fe-4S ferredoxins"/>
    <property type="match status" value="1"/>
</dbReference>
<evidence type="ECO:0000256" key="3">
    <source>
        <dbReference type="ARBA" id="ARBA00023014"/>
    </source>
</evidence>
<reference evidence="5 6" key="1">
    <citation type="submission" date="2016-10" db="EMBL/GenBank/DDBJ databases">
        <authorList>
            <person name="de Groot N.N."/>
        </authorList>
    </citation>
    <scope>NUCLEOTIDE SEQUENCE [LARGE SCALE GENOMIC DNA]</scope>
    <source>
        <strain evidence="5 6">DSM 2784</strain>
    </source>
</reference>
<keyword evidence="2" id="KW-0408">Iron</keyword>
<dbReference type="InterPro" id="IPR017900">
    <property type="entry name" value="4Fe4S_Fe_S_CS"/>
</dbReference>
<dbReference type="AlphaFoldDB" id="A0A1G5S4C3"/>
<dbReference type="InterPro" id="IPR007419">
    <property type="entry name" value="BFD-like_2Fe2S-bd_dom"/>
</dbReference>
<evidence type="ECO:0000313" key="6">
    <source>
        <dbReference type="Proteomes" id="UP000199208"/>
    </source>
</evidence>
<dbReference type="PROSITE" id="PS51379">
    <property type="entry name" value="4FE4S_FER_2"/>
    <property type="match status" value="1"/>
</dbReference>
<dbReference type="InterPro" id="IPR041854">
    <property type="entry name" value="BFD-like_2Fe2S-bd_dom_sf"/>
</dbReference>
<protein>
    <submittedName>
        <fullName evidence="5">4Fe-4S binding domain-containing protein</fullName>
    </submittedName>
</protein>
<gene>
    <name evidence="5" type="ORF">SAMN03080599_02641</name>
</gene>
<evidence type="ECO:0000256" key="1">
    <source>
        <dbReference type="ARBA" id="ARBA00022723"/>
    </source>
</evidence>
<organism evidence="5 6">
    <name type="scientific">Acidaminobacter hydrogenoformans DSM 2784</name>
    <dbReference type="NCBI Taxonomy" id="1120920"/>
    <lineage>
        <taxon>Bacteria</taxon>
        <taxon>Bacillati</taxon>
        <taxon>Bacillota</taxon>
        <taxon>Clostridia</taxon>
        <taxon>Peptostreptococcales</taxon>
        <taxon>Acidaminobacteraceae</taxon>
        <taxon>Acidaminobacter</taxon>
    </lineage>
</organism>
<dbReference type="Gene3D" id="1.10.10.1100">
    <property type="entry name" value="BFD-like [2Fe-2S]-binding domain"/>
    <property type="match status" value="1"/>
</dbReference>
<name>A0A1G5S4C3_9FIRM</name>
<dbReference type="Proteomes" id="UP000199208">
    <property type="component" value="Unassembled WGS sequence"/>
</dbReference>
<dbReference type="CDD" id="cd19946">
    <property type="entry name" value="GlpA-like_Fer2_BFD-like"/>
    <property type="match status" value="1"/>
</dbReference>
<dbReference type="EMBL" id="FMWL01000017">
    <property type="protein sequence ID" value="SCZ81173.1"/>
    <property type="molecule type" value="Genomic_DNA"/>
</dbReference>
<dbReference type="Pfam" id="PF04324">
    <property type="entry name" value="Fer2_BFD"/>
    <property type="match status" value="1"/>
</dbReference>
<sequence>MLENTGIPTPEDIDSVFPSEERLNQGPIIVIECYKKIPCNPCYTVCHRGGIKPFEDINDRPIVVEENCNGCGLCISKCPGLAIMAVDMTYSETEALVKLPYEFFPMPEPGMVIKGLDREGNFITPVKVVKVFNTKATDRTAVVSVAVGKPFIRQIRNIKVEPVEVNQADDDVIVCRCSDVSLGEIRGLIRKGYTTFDEIKRISRVGMGPCQSKNCGPIVLKEIAVMTGKSLDALALGTYRQPVKSLKLGEIADEAERGHLK</sequence>
<accession>A0A1G5S4C3</accession>
<dbReference type="STRING" id="1120920.SAMN03080599_02641"/>
<evidence type="ECO:0000313" key="5">
    <source>
        <dbReference type="EMBL" id="SCZ81173.1"/>
    </source>
</evidence>
<dbReference type="GO" id="GO:0051536">
    <property type="term" value="F:iron-sulfur cluster binding"/>
    <property type="evidence" value="ECO:0007669"/>
    <property type="project" value="UniProtKB-KW"/>
</dbReference>
<evidence type="ECO:0000259" key="4">
    <source>
        <dbReference type="PROSITE" id="PS51379"/>
    </source>
</evidence>
<dbReference type="GO" id="GO:0046872">
    <property type="term" value="F:metal ion binding"/>
    <property type="evidence" value="ECO:0007669"/>
    <property type="project" value="UniProtKB-KW"/>
</dbReference>
<dbReference type="InterPro" id="IPR017896">
    <property type="entry name" value="4Fe4S_Fe-S-bd"/>
</dbReference>
<keyword evidence="6" id="KW-1185">Reference proteome</keyword>
<proteinExistence type="predicted"/>
<evidence type="ECO:0000256" key="2">
    <source>
        <dbReference type="ARBA" id="ARBA00023004"/>
    </source>
</evidence>
<dbReference type="Pfam" id="PF00037">
    <property type="entry name" value="Fer4"/>
    <property type="match status" value="1"/>
</dbReference>
<keyword evidence="1" id="KW-0479">Metal-binding</keyword>
<feature type="domain" description="4Fe-4S ferredoxin-type" evidence="4">
    <location>
        <begin position="59"/>
        <end position="88"/>
    </location>
</feature>
<dbReference type="RefSeq" id="WP_242870915.1">
    <property type="nucleotide sequence ID" value="NZ_FMWL01000017.1"/>
</dbReference>
<dbReference type="PROSITE" id="PS00198">
    <property type="entry name" value="4FE4S_FER_1"/>
    <property type="match status" value="1"/>
</dbReference>
<dbReference type="Gene3D" id="3.30.70.20">
    <property type="match status" value="1"/>
</dbReference>